<evidence type="ECO:0000313" key="3">
    <source>
        <dbReference type="EMBL" id="ORY53757.1"/>
    </source>
</evidence>
<organism evidence="3 4">
    <name type="scientific">Rhizoclosmatium globosum</name>
    <dbReference type="NCBI Taxonomy" id="329046"/>
    <lineage>
        <taxon>Eukaryota</taxon>
        <taxon>Fungi</taxon>
        <taxon>Fungi incertae sedis</taxon>
        <taxon>Chytridiomycota</taxon>
        <taxon>Chytridiomycota incertae sedis</taxon>
        <taxon>Chytridiomycetes</taxon>
        <taxon>Chytridiales</taxon>
        <taxon>Chytriomycetaceae</taxon>
        <taxon>Rhizoclosmatium</taxon>
    </lineage>
</organism>
<feature type="compositionally biased region" description="Polar residues" evidence="1">
    <location>
        <begin position="37"/>
        <end position="49"/>
    </location>
</feature>
<protein>
    <recommendedName>
        <fullName evidence="2">Zn(2)-C6 fungal-type domain-containing protein</fullName>
    </recommendedName>
</protein>
<dbReference type="PROSITE" id="PS00463">
    <property type="entry name" value="ZN2_CY6_FUNGAL_1"/>
    <property type="match status" value="1"/>
</dbReference>
<dbReference type="PROSITE" id="PS50048">
    <property type="entry name" value="ZN2_CY6_FUNGAL_2"/>
    <property type="match status" value="1"/>
</dbReference>
<reference evidence="3 4" key="1">
    <citation type="submission" date="2016-07" db="EMBL/GenBank/DDBJ databases">
        <title>Pervasive Adenine N6-methylation of Active Genes in Fungi.</title>
        <authorList>
            <consortium name="DOE Joint Genome Institute"/>
            <person name="Mondo S.J."/>
            <person name="Dannebaum R.O."/>
            <person name="Kuo R.C."/>
            <person name="Labutti K."/>
            <person name="Haridas S."/>
            <person name="Kuo A."/>
            <person name="Salamov A."/>
            <person name="Ahrendt S.R."/>
            <person name="Lipzen A."/>
            <person name="Sullivan W."/>
            <person name="Andreopoulos W.B."/>
            <person name="Clum A."/>
            <person name="Lindquist E."/>
            <person name="Daum C."/>
            <person name="Ramamoorthy G.K."/>
            <person name="Gryganskyi A."/>
            <person name="Culley D."/>
            <person name="Magnuson J.K."/>
            <person name="James T.Y."/>
            <person name="O'Malley M.A."/>
            <person name="Stajich J.E."/>
            <person name="Spatafora J.W."/>
            <person name="Visel A."/>
            <person name="Grigoriev I.V."/>
        </authorList>
    </citation>
    <scope>NUCLEOTIDE SEQUENCE [LARGE SCALE GENOMIC DNA]</scope>
    <source>
        <strain evidence="3 4">JEL800</strain>
    </source>
</reference>
<evidence type="ECO:0000256" key="1">
    <source>
        <dbReference type="SAM" id="MobiDB-lite"/>
    </source>
</evidence>
<feature type="domain" description="Zn(2)-C6 fungal-type" evidence="2">
    <location>
        <begin position="83"/>
        <end position="113"/>
    </location>
</feature>
<evidence type="ECO:0000259" key="2">
    <source>
        <dbReference type="PROSITE" id="PS50048"/>
    </source>
</evidence>
<feature type="compositionally biased region" description="Polar residues" evidence="1">
    <location>
        <begin position="67"/>
        <end position="76"/>
    </location>
</feature>
<dbReference type="EMBL" id="MCGO01000001">
    <property type="protein sequence ID" value="ORY53757.1"/>
    <property type="molecule type" value="Genomic_DNA"/>
</dbReference>
<evidence type="ECO:0000313" key="4">
    <source>
        <dbReference type="Proteomes" id="UP000193642"/>
    </source>
</evidence>
<dbReference type="InterPro" id="IPR001138">
    <property type="entry name" value="Zn2Cys6_DnaBD"/>
</dbReference>
<dbReference type="GO" id="GO:0008270">
    <property type="term" value="F:zinc ion binding"/>
    <property type="evidence" value="ECO:0007669"/>
    <property type="project" value="InterPro"/>
</dbReference>
<accession>A0A1Y2D3G7</accession>
<dbReference type="Pfam" id="PF00172">
    <property type="entry name" value="Zn_clus"/>
    <property type="match status" value="1"/>
</dbReference>
<comment type="caution">
    <text evidence="3">The sequence shown here is derived from an EMBL/GenBank/DDBJ whole genome shotgun (WGS) entry which is preliminary data.</text>
</comment>
<dbReference type="Gene3D" id="4.10.240.10">
    <property type="entry name" value="Zn(2)-C6 fungal-type DNA-binding domain"/>
    <property type="match status" value="1"/>
</dbReference>
<dbReference type="Proteomes" id="UP000193642">
    <property type="component" value="Unassembled WGS sequence"/>
</dbReference>
<feature type="region of interest" description="Disordered" evidence="1">
    <location>
        <begin position="23"/>
        <end position="77"/>
    </location>
</feature>
<sequence length="138" mass="14912">MFPNSDTSDIEMEAAAAILQIGNIPRSSPDLPPLTRPSDSNAVSPTETQWVALPQQPTPTPLPQTLNNHLGSSSQIPMPRPVSCTTCRHYRKKCDSLTPSCSRCIQRGVACDYGASSFFVAGSTMDSEHLSTGWCLVF</sequence>
<keyword evidence="4" id="KW-1185">Reference proteome</keyword>
<dbReference type="SUPFAM" id="SSF57701">
    <property type="entry name" value="Zn2/Cys6 DNA-binding domain"/>
    <property type="match status" value="1"/>
</dbReference>
<name>A0A1Y2D3G7_9FUNG</name>
<dbReference type="OrthoDB" id="2328572at2759"/>
<dbReference type="InterPro" id="IPR036864">
    <property type="entry name" value="Zn2-C6_fun-type_DNA-bd_sf"/>
</dbReference>
<proteinExistence type="predicted"/>
<dbReference type="CDD" id="cd00067">
    <property type="entry name" value="GAL4"/>
    <property type="match status" value="1"/>
</dbReference>
<gene>
    <name evidence="3" type="ORF">BCR33DRAFT_7571</name>
</gene>
<dbReference type="AlphaFoldDB" id="A0A1Y2D3G7"/>
<dbReference type="GO" id="GO:0000981">
    <property type="term" value="F:DNA-binding transcription factor activity, RNA polymerase II-specific"/>
    <property type="evidence" value="ECO:0007669"/>
    <property type="project" value="InterPro"/>
</dbReference>